<keyword evidence="4 10" id="KW-0808">Transferase</keyword>
<feature type="domain" description="Glycosyl transferase family 28 C-terminal" evidence="13">
    <location>
        <begin position="202"/>
        <end position="391"/>
    </location>
</feature>
<comment type="caution">
    <text evidence="10">Lacks conserved residue(s) required for the propagation of feature annotation.</text>
</comment>
<organism evidence="14 15">
    <name type="scientific">Thermotomaculum hydrothermale</name>
    <dbReference type="NCBI Taxonomy" id="981385"/>
    <lineage>
        <taxon>Bacteria</taxon>
        <taxon>Pseudomonadati</taxon>
        <taxon>Acidobacteriota</taxon>
        <taxon>Holophagae</taxon>
        <taxon>Thermotomaculales</taxon>
        <taxon>Thermotomaculaceae</taxon>
        <taxon>Thermotomaculum</taxon>
    </lineage>
</organism>
<dbReference type="CDD" id="cd03785">
    <property type="entry name" value="GT28_MurG"/>
    <property type="match status" value="1"/>
</dbReference>
<dbReference type="SUPFAM" id="SSF48371">
    <property type="entry name" value="ARM repeat"/>
    <property type="match status" value="1"/>
</dbReference>
<reference evidence="14 15" key="1">
    <citation type="journal article" date="2012" name="Extremophiles">
        <title>Thermotomaculum hydrothermale gen. nov., sp. nov., a novel heterotrophic thermophile within the phylum Acidobacteria from a deep-sea hydrothermal vent chimney in the Southern Okinawa Trough.</title>
        <authorList>
            <person name="Izumi H."/>
            <person name="Nunoura T."/>
            <person name="Miyazaki M."/>
            <person name="Mino S."/>
            <person name="Toki T."/>
            <person name="Takai K."/>
            <person name="Sako Y."/>
            <person name="Sawabe T."/>
            <person name="Nakagawa S."/>
        </authorList>
    </citation>
    <scope>NUCLEOTIDE SEQUENCE [LARGE SCALE GENOMIC DNA]</scope>
    <source>
        <strain evidence="14 15">AC55</strain>
    </source>
</reference>
<dbReference type="GO" id="GO:0005975">
    <property type="term" value="P:carbohydrate metabolic process"/>
    <property type="evidence" value="ECO:0007669"/>
    <property type="project" value="InterPro"/>
</dbReference>
<evidence type="ECO:0000259" key="13">
    <source>
        <dbReference type="Pfam" id="PF04101"/>
    </source>
</evidence>
<feature type="binding site" evidence="10">
    <location>
        <position position="209"/>
    </location>
    <ligand>
        <name>UDP-N-acetyl-alpha-D-glucosamine</name>
        <dbReference type="ChEBI" id="CHEBI:57705"/>
    </ligand>
</feature>
<keyword evidence="9 10" id="KW-0961">Cell wall biogenesis/degradation</keyword>
<dbReference type="PANTHER" id="PTHR21015:SF22">
    <property type="entry name" value="GLYCOSYLTRANSFERASE"/>
    <property type="match status" value="1"/>
</dbReference>
<dbReference type="UniPathway" id="UPA00219"/>
<dbReference type="KEGG" id="thyd:TTHT_2157"/>
<dbReference type="HAMAP" id="MF_00033">
    <property type="entry name" value="MurG"/>
    <property type="match status" value="1"/>
</dbReference>
<evidence type="ECO:0000256" key="4">
    <source>
        <dbReference type="ARBA" id="ARBA00022679"/>
    </source>
</evidence>
<dbReference type="GO" id="GO:0051301">
    <property type="term" value="P:cell division"/>
    <property type="evidence" value="ECO:0007669"/>
    <property type="project" value="UniProtKB-KW"/>
</dbReference>
<accession>A0A7R6T0D4</accession>
<evidence type="ECO:0000256" key="9">
    <source>
        <dbReference type="ARBA" id="ARBA00023316"/>
    </source>
</evidence>
<comment type="similarity">
    <text evidence="10">Belongs to the glycosyltransferase 28 family. MurG subfamily.</text>
</comment>
<dbReference type="InterPro" id="IPR004276">
    <property type="entry name" value="GlycoTrans_28_N"/>
</dbReference>
<evidence type="ECO:0000256" key="7">
    <source>
        <dbReference type="ARBA" id="ARBA00023136"/>
    </source>
</evidence>
<dbReference type="Pfam" id="PF03033">
    <property type="entry name" value="Glyco_transf_28"/>
    <property type="match status" value="1"/>
</dbReference>
<keyword evidence="8 10" id="KW-0131">Cell cycle</keyword>
<dbReference type="SUPFAM" id="SSF53756">
    <property type="entry name" value="UDP-Glycosyltransferase/glycogen phosphorylase"/>
    <property type="match status" value="1"/>
</dbReference>
<dbReference type="AlphaFoldDB" id="A0A7R6T0D4"/>
<evidence type="ECO:0000256" key="1">
    <source>
        <dbReference type="ARBA" id="ARBA00022475"/>
    </source>
</evidence>
<evidence type="ECO:0000259" key="12">
    <source>
        <dbReference type="Pfam" id="PF03033"/>
    </source>
</evidence>
<evidence type="ECO:0000256" key="6">
    <source>
        <dbReference type="ARBA" id="ARBA00022984"/>
    </source>
</evidence>
<dbReference type="EC" id="2.4.1.227" evidence="10"/>
<evidence type="ECO:0000256" key="5">
    <source>
        <dbReference type="ARBA" id="ARBA00022960"/>
    </source>
</evidence>
<keyword evidence="2 10" id="KW-0132">Cell division</keyword>
<keyword evidence="1 10" id="KW-1003">Cell membrane</keyword>
<dbReference type="PANTHER" id="PTHR21015">
    <property type="entry name" value="UDP-N-ACETYLGLUCOSAMINE--N-ACETYLMURAMYL-(PENTAPEPTIDE) PYROPHOSPHORYL-UNDECAPRENOL N-ACETYLGLUCOSAMINE TRANSFERASE 1"/>
    <property type="match status" value="1"/>
</dbReference>
<feature type="binding site" evidence="10">
    <location>
        <position position="137"/>
    </location>
    <ligand>
        <name>UDP-N-acetyl-alpha-D-glucosamine</name>
        <dbReference type="ChEBI" id="CHEBI:57705"/>
    </ligand>
</feature>
<feature type="binding site" evidence="10">
    <location>
        <position position="286"/>
    </location>
    <ligand>
        <name>UDP-N-acetyl-alpha-D-glucosamine</name>
        <dbReference type="ChEBI" id="CHEBI:57705"/>
    </ligand>
</feature>
<dbReference type="Pfam" id="PF04101">
    <property type="entry name" value="Glyco_tran_28_C"/>
    <property type="match status" value="1"/>
</dbReference>
<comment type="pathway">
    <text evidence="10">Cell wall biogenesis; peptidoglycan biosynthesis.</text>
</comment>
<keyword evidence="11" id="KW-1133">Transmembrane helix</keyword>
<feature type="binding site" evidence="10">
    <location>
        <position position="178"/>
    </location>
    <ligand>
        <name>UDP-N-acetyl-alpha-D-glucosamine</name>
        <dbReference type="ChEBI" id="CHEBI:57705"/>
    </ligand>
</feature>
<keyword evidence="15" id="KW-1185">Reference proteome</keyword>
<feature type="binding site" evidence="10">
    <location>
        <position position="331"/>
    </location>
    <ligand>
        <name>UDP-N-acetyl-alpha-D-glucosamine</name>
        <dbReference type="ChEBI" id="CHEBI:57705"/>
    </ligand>
</feature>
<keyword evidence="5 10" id="KW-0133">Cell shape</keyword>
<dbReference type="EMBL" id="AP017470">
    <property type="protein sequence ID" value="BBB33587.1"/>
    <property type="molecule type" value="Genomic_DNA"/>
</dbReference>
<gene>
    <name evidence="10 14" type="primary">murG</name>
    <name evidence="14" type="ORF">TTHT_2157</name>
</gene>
<keyword evidence="7 10" id="KW-0472">Membrane</keyword>
<keyword evidence="11" id="KW-0812">Transmembrane</keyword>
<feature type="domain" description="Glycosyltransferase family 28 N-terminal" evidence="12">
    <location>
        <begin position="12"/>
        <end position="155"/>
    </location>
</feature>
<dbReference type="GO" id="GO:0071555">
    <property type="term" value="P:cell wall organization"/>
    <property type="evidence" value="ECO:0007669"/>
    <property type="project" value="UniProtKB-KW"/>
</dbReference>
<dbReference type="GO" id="GO:0005886">
    <property type="term" value="C:plasma membrane"/>
    <property type="evidence" value="ECO:0007669"/>
    <property type="project" value="UniProtKB-SubCell"/>
</dbReference>
<name>A0A7R6T0D4_9BACT</name>
<feature type="transmembrane region" description="Helical" evidence="11">
    <location>
        <begin position="104"/>
        <end position="123"/>
    </location>
</feature>
<evidence type="ECO:0000256" key="3">
    <source>
        <dbReference type="ARBA" id="ARBA00022676"/>
    </source>
</evidence>
<dbReference type="RefSeq" id="WP_201327899.1">
    <property type="nucleotide sequence ID" value="NZ_AP017470.1"/>
</dbReference>
<protein>
    <recommendedName>
        <fullName evidence="10">UDP-N-acetylglucosamine--N-acetylmuramyl-(pentapeptide) pyrophosphoryl-undecaprenol N-acetylglucosamine transferase</fullName>
        <ecNumber evidence="10">2.4.1.227</ecNumber>
    </recommendedName>
    <alternativeName>
        <fullName evidence="10">Undecaprenyl-PP-MurNAc-pentapeptide-UDPGlcNAc GlcNAc transferase</fullName>
    </alternativeName>
</protein>
<evidence type="ECO:0000313" key="14">
    <source>
        <dbReference type="EMBL" id="BBB33587.1"/>
    </source>
</evidence>
<dbReference type="InterPro" id="IPR016024">
    <property type="entry name" value="ARM-type_fold"/>
</dbReference>
<evidence type="ECO:0000256" key="2">
    <source>
        <dbReference type="ARBA" id="ARBA00022618"/>
    </source>
</evidence>
<evidence type="ECO:0000256" key="8">
    <source>
        <dbReference type="ARBA" id="ARBA00023306"/>
    </source>
</evidence>
<proteinExistence type="inferred from homology"/>
<keyword evidence="3 10" id="KW-0328">Glycosyltransferase</keyword>
<comment type="catalytic activity">
    <reaction evidence="10">
        <text>di-trans,octa-cis-undecaprenyl diphospho-N-acetyl-alpha-D-muramoyl-L-alanyl-D-glutamyl-meso-2,6-diaminopimeloyl-D-alanyl-D-alanine + UDP-N-acetyl-alpha-D-glucosamine = di-trans,octa-cis-undecaprenyl diphospho-[N-acetyl-alpha-D-glucosaminyl-(1-&gt;4)]-N-acetyl-alpha-D-muramoyl-L-alanyl-D-glutamyl-meso-2,6-diaminopimeloyl-D-alanyl-D-alanine + UDP + H(+)</text>
        <dbReference type="Rhea" id="RHEA:31227"/>
        <dbReference type="ChEBI" id="CHEBI:15378"/>
        <dbReference type="ChEBI" id="CHEBI:57705"/>
        <dbReference type="ChEBI" id="CHEBI:58223"/>
        <dbReference type="ChEBI" id="CHEBI:61387"/>
        <dbReference type="ChEBI" id="CHEBI:61388"/>
        <dbReference type="EC" id="2.4.1.227"/>
    </reaction>
</comment>
<dbReference type="InterPro" id="IPR007235">
    <property type="entry name" value="Glyco_trans_28_C"/>
</dbReference>
<dbReference type="GO" id="GO:0050511">
    <property type="term" value="F:undecaprenyldiphospho-muramoylpentapeptide beta-N-acetylglucosaminyltransferase activity"/>
    <property type="evidence" value="ECO:0007669"/>
    <property type="project" value="UniProtKB-UniRule"/>
</dbReference>
<dbReference type="GO" id="GO:0008360">
    <property type="term" value="P:regulation of cell shape"/>
    <property type="evidence" value="ECO:0007669"/>
    <property type="project" value="UniProtKB-KW"/>
</dbReference>
<comment type="function">
    <text evidence="10">Cell wall formation. Catalyzes the transfer of a GlcNAc subunit on undecaprenyl-pyrophosphoryl-MurNAc-pentapeptide (lipid intermediate I) to form undecaprenyl-pyrophosphoryl-MurNAc-(pentapeptide)GlcNAc (lipid intermediate II).</text>
</comment>
<dbReference type="Gene3D" id="3.40.50.2000">
    <property type="entry name" value="Glycogen Phosphorylase B"/>
    <property type="match status" value="2"/>
</dbReference>
<dbReference type="Proteomes" id="UP000595564">
    <property type="component" value="Chromosome"/>
</dbReference>
<evidence type="ECO:0000256" key="10">
    <source>
        <dbReference type="HAMAP-Rule" id="MF_00033"/>
    </source>
</evidence>
<evidence type="ECO:0000256" key="11">
    <source>
        <dbReference type="SAM" id="Phobius"/>
    </source>
</evidence>
<feature type="binding site" evidence="10">
    <location>
        <begin position="19"/>
        <end position="21"/>
    </location>
    <ligand>
        <name>UDP-N-acetyl-alpha-D-glucosamine</name>
        <dbReference type="ChEBI" id="CHEBI:57705"/>
    </ligand>
</feature>
<dbReference type="GO" id="GO:0009252">
    <property type="term" value="P:peptidoglycan biosynthetic process"/>
    <property type="evidence" value="ECO:0007669"/>
    <property type="project" value="UniProtKB-UniRule"/>
</dbReference>
<dbReference type="InterPro" id="IPR006009">
    <property type="entry name" value="GlcNAc_MurG"/>
</dbReference>
<sequence length="661" mass="75408">MVDEKAIKKIKVLLTGGGTAGHVIPCIAIYNILKKHFEVEKTLYLGLKGKAEEVIVPKQNIPLEFIKTSPFAGKSGLNKFKALLSISVGVLQSIGKIVKFKPDLIVGAGGYVSAPVIVAGFLLKPFLKHRIVLDEQNLVPGLLNKVASLFADTVFVNFKESSYFIWSNQSVYTGYPVRSQYLEDYNSEDFKEKLGFSRDKNIVLITGGSLGARTLNRLVAASIKELSEFKNTFFVHSIGLNTSNYYNAFEDTLSILKKSGLEIEVKDDEIKAYKGNEVFYTGKRFIDNIFDWQKAADLIISRAGAGAISEILALGKASILVPKRGLPGDHQELNAIGIAEKEACEVLFEKRKNGDEFIEKNEFLSLLKTMLENKEKREEMGKIAKSLFFPKCEEIIVETVTKLLNGEDDEINFLTGVFEPQFVKFQRYFDNLVRYLDAIPSSDRGKNLYARFYSIKVEEFLQSKDFMTVNKGIKLVGALRLEKYYSFLWQNFKNFKGYLRRNTLIAFRKSEKFFPEFVNIIESGLNDSYFEARREAIALFRRFYKELSASDNIKKKILENLDKRFESFEVIAESIKASAFILDEDSFIKLNKRFLTHKNVRIREALLDAVRLAIDYSSFSDIEKLTVFLKKMLITTSEFKPVYSVREKYFKTLKILEGKND</sequence>
<comment type="subcellular location">
    <subcellularLocation>
        <location evidence="10">Cell membrane</location>
        <topology evidence="10">Peripheral membrane protein</topology>
        <orientation evidence="10">Cytoplasmic side</orientation>
    </subcellularLocation>
</comment>
<evidence type="ECO:0000313" key="15">
    <source>
        <dbReference type="Proteomes" id="UP000595564"/>
    </source>
</evidence>
<keyword evidence="6 10" id="KW-0573">Peptidoglycan synthesis</keyword>